<feature type="domain" description="Thiol:disulfide interchange protein DsbD N-terminal" evidence="9">
    <location>
        <begin position="35"/>
        <end position="143"/>
    </location>
</feature>
<evidence type="ECO:0000256" key="1">
    <source>
        <dbReference type="ARBA" id="ARBA00004141"/>
    </source>
</evidence>
<keyword evidence="3" id="KW-0201">Cytochrome c-type biogenesis</keyword>
<feature type="domain" description="Cytochrome C biogenesis protein transmembrane" evidence="8">
    <location>
        <begin position="281"/>
        <end position="490"/>
    </location>
</feature>
<keyword evidence="5 7" id="KW-0472">Membrane</keyword>
<name>A0A2A7U126_EDWTA</name>
<evidence type="ECO:0000256" key="2">
    <source>
        <dbReference type="ARBA" id="ARBA00022692"/>
    </source>
</evidence>
<reference evidence="11" key="1">
    <citation type="submission" date="2017-09" db="EMBL/GenBank/DDBJ databases">
        <title>FDA dAtabase for Regulatory Grade micrObial Sequences (FDA-ARGOS): Supporting development and validation of Infectious Disease Dx tests.</title>
        <authorList>
            <person name="Goldberg B."/>
            <person name="Campos J."/>
            <person name="Tallon L."/>
            <person name="Sadzewicz L."/>
            <person name="Ott S."/>
            <person name="Zhao X."/>
            <person name="Nagaraj S."/>
            <person name="Vavikolanu K."/>
            <person name="Aluvathingal J."/>
            <person name="Nadendla S."/>
            <person name="Geyer C."/>
            <person name="Sichtig H."/>
        </authorList>
    </citation>
    <scope>NUCLEOTIDE SEQUENCE [LARGE SCALE GENOMIC DNA]</scope>
    <source>
        <strain evidence="11">FDAARGOS_370</strain>
    </source>
</reference>
<evidence type="ECO:0000313" key="10">
    <source>
        <dbReference type="EMBL" id="PEH72122.1"/>
    </source>
</evidence>
<accession>A0A2A7U126</accession>
<dbReference type="Pfam" id="PF11412">
    <property type="entry name" value="DsbD_N"/>
    <property type="match status" value="1"/>
</dbReference>
<dbReference type="InterPro" id="IPR036249">
    <property type="entry name" value="Thioredoxin-like_sf"/>
</dbReference>
<feature type="transmembrane region" description="Helical" evidence="7">
    <location>
        <begin position="471"/>
        <end position="490"/>
    </location>
</feature>
<evidence type="ECO:0000256" key="5">
    <source>
        <dbReference type="ARBA" id="ARBA00023136"/>
    </source>
</evidence>
<dbReference type="Pfam" id="PF13899">
    <property type="entry name" value="Thioredoxin_7"/>
    <property type="match status" value="1"/>
</dbReference>
<dbReference type="PANTHER" id="PTHR32234">
    <property type="entry name" value="THIOL:DISULFIDE INTERCHANGE PROTEIN DSBD"/>
    <property type="match status" value="1"/>
</dbReference>
<keyword evidence="4 7" id="KW-1133">Transmembrane helix</keyword>
<dbReference type="SUPFAM" id="SSF52833">
    <property type="entry name" value="Thioredoxin-like"/>
    <property type="match status" value="1"/>
</dbReference>
<evidence type="ECO:0000256" key="6">
    <source>
        <dbReference type="ARBA" id="ARBA00023284"/>
    </source>
</evidence>
<protein>
    <submittedName>
        <fullName evidence="10">Protein-disulfide reductase</fullName>
    </submittedName>
</protein>
<feature type="transmembrane region" description="Helical" evidence="7">
    <location>
        <begin position="362"/>
        <end position="386"/>
    </location>
</feature>
<feature type="transmembrane region" description="Helical" evidence="7">
    <location>
        <begin position="527"/>
        <end position="548"/>
    </location>
</feature>
<dbReference type="AlphaFoldDB" id="A0A2A7U126"/>
<dbReference type="STRING" id="636.AAW15_04880"/>
<comment type="caution">
    <text evidence="10">The sequence shown here is derived from an EMBL/GenBank/DDBJ whole genome shotgun (WGS) entry which is preliminary data.</text>
</comment>
<dbReference type="PROSITE" id="PS00194">
    <property type="entry name" value="THIOREDOXIN_1"/>
    <property type="match status" value="1"/>
</dbReference>
<proteinExistence type="predicted"/>
<dbReference type="Gene3D" id="3.40.30.10">
    <property type="entry name" value="Glutaredoxin"/>
    <property type="match status" value="1"/>
</dbReference>
<evidence type="ECO:0000259" key="8">
    <source>
        <dbReference type="Pfam" id="PF02683"/>
    </source>
</evidence>
<dbReference type="Pfam" id="PF02683">
    <property type="entry name" value="DsbD_TM"/>
    <property type="match status" value="1"/>
</dbReference>
<organism evidence="10 11">
    <name type="scientific">Edwardsiella tarda</name>
    <dbReference type="NCBI Taxonomy" id="636"/>
    <lineage>
        <taxon>Bacteria</taxon>
        <taxon>Pseudomonadati</taxon>
        <taxon>Pseudomonadota</taxon>
        <taxon>Gammaproteobacteria</taxon>
        <taxon>Enterobacterales</taxon>
        <taxon>Hafniaceae</taxon>
        <taxon>Edwardsiella</taxon>
    </lineage>
</organism>
<dbReference type="Proteomes" id="UP000219788">
    <property type="component" value="Unassembled WGS sequence"/>
</dbReference>
<dbReference type="GO" id="GO:0045454">
    <property type="term" value="P:cell redox homeostasis"/>
    <property type="evidence" value="ECO:0007669"/>
    <property type="project" value="TreeGrafter"/>
</dbReference>
<feature type="transmembrane region" description="Helical" evidence="7">
    <location>
        <begin position="435"/>
        <end position="459"/>
    </location>
</feature>
<dbReference type="PANTHER" id="PTHR32234:SF3">
    <property type="entry name" value="SUPPRESSION OF COPPER SENSITIVITY PROTEIN"/>
    <property type="match status" value="1"/>
</dbReference>
<feature type="transmembrane region" description="Helical" evidence="7">
    <location>
        <begin position="496"/>
        <end position="515"/>
    </location>
</feature>
<sequence>MSLIFRVLAIGLCLWLPLGWAADSGWLLGDSSGQARVRFSAARQDTQRVDLVVQVALAAGWKTYWRAPGEGGVAPSIAWRTPPASVNWRWPVPQRFTVAGLTAQGYTQDVSFPLQVDTSALRLQGVLTLPLCSNVCVLHDYPFDLDLTAPPTAAFRHTLAQAEGALPLSHGMVARVSAGYDAGSLTLRVERPGGWQQPAIFLAGPEGAEFAAPRLWHQAETLYARVAVSDGWQGAAPDLRGVPLALVISDAGVAREITVTPEATPVAPPVPSGSSTTLLSALLLALAGGLILNLMPCVLPVLALKLGSVLHAPTRAVASLRRQFLLSAAGIIASFGLLAGLMSILRLTQQAVGWGIQFQSPWFIALMSVITLGFALNLFGFFSVTLSSRLMTRLASPSQGHFWQGMFATLLATPCSAPFMGTALAFALAAPLAQLWLVFLALGVGMSAPWLAIAAWPRLATWLPRPGRWMLHLRAILGGMLLASSLWLLSLLAAHVGWPIIMMSMGVLALLLLAASWRRYGIRGVGWALLVTALLSVVPGVMYGGAALTPLRDRVDWRPLSEQALQQALQQHKRVVIDVTADWCVTCKANKVNVLLRDDVQQALSAEDVVALRGDWTLPSPSLEAFLRQRGAVAVPFNQIYGPTLPQGVVLPSLLDRQQLLAQLAAAKE</sequence>
<dbReference type="RefSeq" id="WP_035599374.1">
    <property type="nucleotide sequence ID" value="NZ_CP082939.1"/>
</dbReference>
<dbReference type="GO" id="GO:0015035">
    <property type="term" value="F:protein-disulfide reductase activity"/>
    <property type="evidence" value="ECO:0007669"/>
    <property type="project" value="TreeGrafter"/>
</dbReference>
<dbReference type="EMBL" id="PDDV01000013">
    <property type="protein sequence ID" value="PEH72122.1"/>
    <property type="molecule type" value="Genomic_DNA"/>
</dbReference>
<dbReference type="OrthoDB" id="9811036at2"/>
<keyword evidence="2 7" id="KW-0812">Transmembrane</keyword>
<evidence type="ECO:0000259" key="9">
    <source>
        <dbReference type="Pfam" id="PF11412"/>
    </source>
</evidence>
<keyword evidence="6" id="KW-0676">Redox-active center</keyword>
<evidence type="ECO:0000313" key="11">
    <source>
        <dbReference type="Proteomes" id="UP000219788"/>
    </source>
</evidence>
<evidence type="ECO:0000256" key="7">
    <source>
        <dbReference type="SAM" id="Phobius"/>
    </source>
</evidence>
<comment type="subcellular location">
    <subcellularLocation>
        <location evidence="1">Membrane</location>
        <topology evidence="1">Multi-pass membrane protein</topology>
    </subcellularLocation>
</comment>
<dbReference type="InterPro" id="IPR028250">
    <property type="entry name" value="DsbDN"/>
</dbReference>
<evidence type="ECO:0000256" key="3">
    <source>
        <dbReference type="ARBA" id="ARBA00022748"/>
    </source>
</evidence>
<feature type="transmembrane region" description="Helical" evidence="7">
    <location>
        <begin position="324"/>
        <end position="342"/>
    </location>
</feature>
<evidence type="ECO:0000256" key="4">
    <source>
        <dbReference type="ARBA" id="ARBA00022989"/>
    </source>
</evidence>
<feature type="transmembrane region" description="Helical" evidence="7">
    <location>
        <begin position="407"/>
        <end position="429"/>
    </location>
</feature>
<gene>
    <name evidence="10" type="ORF">CRM76_09445</name>
</gene>
<dbReference type="GeneID" id="93124771"/>
<dbReference type="GO" id="GO:0017004">
    <property type="term" value="P:cytochrome complex assembly"/>
    <property type="evidence" value="ECO:0007669"/>
    <property type="project" value="UniProtKB-KW"/>
</dbReference>
<dbReference type="GO" id="GO:0016020">
    <property type="term" value="C:membrane"/>
    <property type="evidence" value="ECO:0007669"/>
    <property type="project" value="UniProtKB-SubCell"/>
</dbReference>
<dbReference type="InterPro" id="IPR003834">
    <property type="entry name" value="Cyt_c_assmbl_TM_dom"/>
</dbReference>
<feature type="transmembrane region" description="Helical" evidence="7">
    <location>
        <begin position="278"/>
        <end position="303"/>
    </location>
</feature>
<dbReference type="InterPro" id="IPR017937">
    <property type="entry name" value="Thioredoxin_CS"/>
</dbReference>